<name>A0ACC3STV0_LIPKO</name>
<sequence>MGKAVTIGSGIFLSIGGFLFGYDSGIISSTIGQPTFVEYFGTPDAATTGGIVAGFSAGAVLGSLSAAWLGDILGRKKTIFVGGCISTLGCSLQTGAATVGMLIAGRILAGMAVGILTAAVPMYCSEIAEASYRGALSGLLQWMLCWGFLFAQWIGYGCNYTSSSFQWRFPLAVQVIPGLLLATGVWLLQESPRWLMEKGRQEEAHEALLKLHGNGNNQEYLDLEYREIRDTIIAEKAVAVRSWMGLISRPTWRRRLLLGCGIQIFGQISGVNVINYYGVTIYKLLGFSTRESLLIIGLSGSLSLVECSIALYFLERLGRIKLMIFSASGMACALLINAVLSQYFIHTDSVTNPNENALRAMVAMNFVFNPFFFTFTGVIAWVYNAEIFPVEIRARGNSLATVSNWCVGLIIGQISPTALDAVGFRYFYAFFVFNVVAAICYAVFYPDTKGRTLEQMDTLFGDQVVPHALEDPTGATAAMKGFEKDEMVIHAENT</sequence>
<dbReference type="EMBL" id="MU971434">
    <property type="protein sequence ID" value="KAK9235037.1"/>
    <property type="molecule type" value="Genomic_DNA"/>
</dbReference>
<evidence type="ECO:0000313" key="1">
    <source>
        <dbReference type="EMBL" id="KAK9235037.1"/>
    </source>
</evidence>
<keyword evidence="2" id="KW-1185">Reference proteome</keyword>
<protein>
    <submittedName>
        <fullName evidence="1">General substrate transporter</fullName>
    </submittedName>
</protein>
<reference evidence="2" key="1">
    <citation type="journal article" date="2024" name="Front. Bioeng. Biotechnol.">
        <title>Genome-scale model development and genomic sequencing of the oleaginous clade Lipomyces.</title>
        <authorList>
            <person name="Czajka J.J."/>
            <person name="Han Y."/>
            <person name="Kim J."/>
            <person name="Mondo S.J."/>
            <person name="Hofstad B.A."/>
            <person name="Robles A."/>
            <person name="Haridas S."/>
            <person name="Riley R."/>
            <person name="LaButti K."/>
            <person name="Pangilinan J."/>
            <person name="Andreopoulos W."/>
            <person name="Lipzen A."/>
            <person name="Yan J."/>
            <person name="Wang M."/>
            <person name="Ng V."/>
            <person name="Grigoriev I.V."/>
            <person name="Spatafora J.W."/>
            <person name="Magnuson J.K."/>
            <person name="Baker S.E."/>
            <person name="Pomraning K.R."/>
        </authorList>
    </citation>
    <scope>NUCLEOTIDE SEQUENCE [LARGE SCALE GENOMIC DNA]</scope>
    <source>
        <strain evidence="2">CBS 7786</strain>
    </source>
</reference>
<organism evidence="1 2">
    <name type="scientific">Lipomyces kononenkoae</name>
    <name type="common">Yeast</name>
    <dbReference type="NCBI Taxonomy" id="34357"/>
    <lineage>
        <taxon>Eukaryota</taxon>
        <taxon>Fungi</taxon>
        <taxon>Dikarya</taxon>
        <taxon>Ascomycota</taxon>
        <taxon>Saccharomycotina</taxon>
        <taxon>Lipomycetes</taxon>
        <taxon>Lipomycetales</taxon>
        <taxon>Lipomycetaceae</taxon>
        <taxon>Lipomyces</taxon>
    </lineage>
</organism>
<evidence type="ECO:0000313" key="2">
    <source>
        <dbReference type="Proteomes" id="UP001433508"/>
    </source>
</evidence>
<dbReference type="Proteomes" id="UP001433508">
    <property type="component" value="Unassembled WGS sequence"/>
</dbReference>
<comment type="caution">
    <text evidence="1">The sequence shown here is derived from an EMBL/GenBank/DDBJ whole genome shotgun (WGS) entry which is preliminary data.</text>
</comment>
<proteinExistence type="predicted"/>
<accession>A0ACC3STV0</accession>
<gene>
    <name evidence="1" type="ORF">V1525DRAFT_411100</name>
</gene>